<accession>A0A921UGJ3</accession>
<dbReference type="EMBL" id="CM027684">
    <property type="protein sequence ID" value="KAG0530893.1"/>
    <property type="molecule type" value="Genomic_DNA"/>
</dbReference>
<sequence>MHPPRDRCMLPELACPGKQFVEQLQRERVVGLSLDHAHASCLANCFTHVRPCFGYTYTVFNQLAS</sequence>
<organism evidence="1 2">
    <name type="scientific">Sorghum bicolor</name>
    <name type="common">Sorghum</name>
    <name type="synonym">Sorghum vulgare</name>
    <dbReference type="NCBI Taxonomy" id="4558"/>
    <lineage>
        <taxon>Eukaryota</taxon>
        <taxon>Viridiplantae</taxon>
        <taxon>Streptophyta</taxon>
        <taxon>Embryophyta</taxon>
        <taxon>Tracheophyta</taxon>
        <taxon>Spermatophyta</taxon>
        <taxon>Magnoliopsida</taxon>
        <taxon>Liliopsida</taxon>
        <taxon>Poales</taxon>
        <taxon>Poaceae</taxon>
        <taxon>PACMAD clade</taxon>
        <taxon>Panicoideae</taxon>
        <taxon>Andropogonodae</taxon>
        <taxon>Andropogoneae</taxon>
        <taxon>Sorghinae</taxon>
        <taxon>Sorghum</taxon>
    </lineage>
</organism>
<gene>
    <name evidence="1" type="ORF">BDA96_05G226400</name>
</gene>
<reference evidence="1" key="1">
    <citation type="journal article" date="2019" name="BMC Genomics">
        <title>A new reference genome for Sorghum bicolor reveals high levels of sequence similarity between sweet and grain genotypes: implications for the genetics of sugar metabolism.</title>
        <authorList>
            <person name="Cooper E.A."/>
            <person name="Brenton Z.W."/>
            <person name="Flinn B.S."/>
            <person name="Jenkins J."/>
            <person name="Shu S."/>
            <person name="Flowers D."/>
            <person name="Luo F."/>
            <person name="Wang Y."/>
            <person name="Xia P."/>
            <person name="Barry K."/>
            <person name="Daum C."/>
            <person name="Lipzen A."/>
            <person name="Yoshinaga Y."/>
            <person name="Schmutz J."/>
            <person name="Saski C."/>
            <person name="Vermerris W."/>
            <person name="Kresovich S."/>
        </authorList>
    </citation>
    <scope>NUCLEOTIDE SEQUENCE</scope>
</reference>
<evidence type="ECO:0000313" key="2">
    <source>
        <dbReference type="Proteomes" id="UP000807115"/>
    </source>
</evidence>
<name>A0A921UGJ3_SORBI</name>
<dbReference type="Proteomes" id="UP000807115">
    <property type="component" value="Chromosome 5"/>
</dbReference>
<protein>
    <submittedName>
        <fullName evidence="1">Uncharacterized protein</fullName>
    </submittedName>
</protein>
<proteinExistence type="predicted"/>
<comment type="caution">
    <text evidence="1">The sequence shown here is derived from an EMBL/GenBank/DDBJ whole genome shotgun (WGS) entry which is preliminary data.</text>
</comment>
<dbReference type="AlphaFoldDB" id="A0A921UGJ3"/>
<reference evidence="1" key="2">
    <citation type="submission" date="2020-10" db="EMBL/GenBank/DDBJ databases">
        <authorList>
            <person name="Cooper E.A."/>
            <person name="Brenton Z.W."/>
            <person name="Flinn B.S."/>
            <person name="Jenkins J."/>
            <person name="Shu S."/>
            <person name="Flowers D."/>
            <person name="Luo F."/>
            <person name="Wang Y."/>
            <person name="Xia P."/>
            <person name="Barry K."/>
            <person name="Daum C."/>
            <person name="Lipzen A."/>
            <person name="Yoshinaga Y."/>
            <person name="Schmutz J."/>
            <person name="Saski C."/>
            <person name="Vermerris W."/>
            <person name="Kresovich S."/>
        </authorList>
    </citation>
    <scope>NUCLEOTIDE SEQUENCE</scope>
</reference>
<evidence type="ECO:0000313" key="1">
    <source>
        <dbReference type="EMBL" id="KAG0530893.1"/>
    </source>
</evidence>